<evidence type="ECO:0000259" key="1">
    <source>
        <dbReference type="Pfam" id="PF03457"/>
    </source>
</evidence>
<feature type="domain" description="Helicase-associated" evidence="1">
    <location>
        <begin position="2"/>
        <end position="75"/>
    </location>
</feature>
<reference evidence="2 3" key="1">
    <citation type="submission" date="2022-10" db="EMBL/GenBank/DDBJ databases">
        <authorList>
            <person name="Xie J."/>
            <person name="Shen N."/>
        </authorList>
    </citation>
    <scope>NUCLEOTIDE SEQUENCE [LARGE SCALE GENOMIC DNA]</scope>
    <source>
        <strain evidence="2 3">DSM 41681</strain>
    </source>
</reference>
<proteinExistence type="predicted"/>
<evidence type="ECO:0000313" key="2">
    <source>
        <dbReference type="EMBL" id="MEB3962059.1"/>
    </source>
</evidence>
<dbReference type="Pfam" id="PF03457">
    <property type="entry name" value="HA"/>
    <property type="match status" value="1"/>
</dbReference>
<dbReference type="RefSeq" id="WP_324769488.1">
    <property type="nucleotide sequence ID" value="NZ_BAAATS010000052.1"/>
</dbReference>
<dbReference type="InterPro" id="IPR005114">
    <property type="entry name" value="Helicase_assoc"/>
</dbReference>
<comment type="caution">
    <text evidence="2">The sequence shown here is derived from an EMBL/GenBank/DDBJ whole genome shotgun (WGS) entry which is preliminary data.</text>
</comment>
<organism evidence="2 3">
    <name type="scientific">Streptomyces kunmingensis</name>
    <dbReference type="NCBI Taxonomy" id="68225"/>
    <lineage>
        <taxon>Bacteria</taxon>
        <taxon>Bacillati</taxon>
        <taxon>Actinomycetota</taxon>
        <taxon>Actinomycetes</taxon>
        <taxon>Kitasatosporales</taxon>
        <taxon>Streptomycetaceae</taxon>
        <taxon>Streptomyces</taxon>
    </lineage>
</organism>
<dbReference type="EMBL" id="JAOZYB010000123">
    <property type="protein sequence ID" value="MEB3962059.1"/>
    <property type="molecule type" value="Genomic_DNA"/>
</dbReference>
<evidence type="ECO:0000313" key="3">
    <source>
        <dbReference type="Proteomes" id="UP001352223"/>
    </source>
</evidence>
<protein>
    <submittedName>
        <fullName evidence="2">Helicase associated domain-containing protein</fullName>
    </submittedName>
</protein>
<name>A0ABU6CC69_9ACTN</name>
<dbReference type="Gene3D" id="6.10.140.530">
    <property type="match status" value="1"/>
</dbReference>
<dbReference type="Proteomes" id="UP001352223">
    <property type="component" value="Unassembled WGS sequence"/>
</dbReference>
<accession>A0ABU6CC69</accession>
<keyword evidence="3" id="KW-1185">Reference proteome</keyword>
<sequence>MAAARQFHAHESHLNVPRKHVEALPLALAGPAATGRDITPEDTVLVDLGMWTANVRRRANRLTDQRRTALDQLGMRW</sequence>
<gene>
    <name evidence="2" type="ORF">OKJ48_17655</name>
</gene>